<dbReference type="GO" id="GO:0001228">
    <property type="term" value="F:DNA-binding transcription activator activity, RNA polymerase II-specific"/>
    <property type="evidence" value="ECO:0007669"/>
    <property type="project" value="TreeGrafter"/>
</dbReference>
<dbReference type="InterPro" id="IPR009071">
    <property type="entry name" value="HMG_box_dom"/>
</dbReference>
<dbReference type="GO" id="GO:0030154">
    <property type="term" value="P:cell differentiation"/>
    <property type="evidence" value="ECO:0007669"/>
    <property type="project" value="UniProtKB-KW"/>
</dbReference>
<keyword evidence="4" id="KW-0221">Differentiation</keyword>
<evidence type="ECO:0000256" key="10">
    <source>
        <dbReference type="ARBA" id="ARBA00023242"/>
    </source>
</evidence>
<evidence type="ECO:0000256" key="1">
    <source>
        <dbReference type="ARBA" id="ARBA00004324"/>
    </source>
</evidence>
<accession>A0A8E0RRW0</accession>
<organism evidence="15 16">
    <name type="scientific">Fasciolopsis buskii</name>
    <dbReference type="NCBI Taxonomy" id="27845"/>
    <lineage>
        <taxon>Eukaryota</taxon>
        <taxon>Metazoa</taxon>
        <taxon>Spiralia</taxon>
        <taxon>Lophotrochozoa</taxon>
        <taxon>Platyhelminthes</taxon>
        <taxon>Trematoda</taxon>
        <taxon>Digenea</taxon>
        <taxon>Plagiorchiida</taxon>
        <taxon>Echinostomata</taxon>
        <taxon>Echinostomatoidea</taxon>
        <taxon>Fasciolidae</taxon>
        <taxon>Fasciolopsis</taxon>
    </lineage>
</organism>
<feature type="domain" description="HMG box" evidence="14">
    <location>
        <begin position="74"/>
        <end position="142"/>
    </location>
</feature>
<keyword evidence="5" id="KW-0112">Calmodulin-binding</keyword>
<dbReference type="Gene3D" id="1.10.30.10">
    <property type="entry name" value="High mobility group box domain"/>
    <property type="match status" value="1"/>
</dbReference>
<evidence type="ECO:0000256" key="6">
    <source>
        <dbReference type="ARBA" id="ARBA00022928"/>
    </source>
</evidence>
<dbReference type="InterPro" id="IPR036910">
    <property type="entry name" value="HMG_box_dom_sf"/>
</dbReference>
<keyword evidence="6" id="KW-0726">Sexual differentiation</keyword>
<evidence type="ECO:0000256" key="13">
    <source>
        <dbReference type="PROSITE-ProRule" id="PRU00267"/>
    </source>
</evidence>
<dbReference type="GO" id="GO:0016607">
    <property type="term" value="C:nuclear speck"/>
    <property type="evidence" value="ECO:0007669"/>
    <property type="project" value="UniProtKB-SubCell"/>
</dbReference>
<gene>
    <name evidence="15" type="ORF">FBUS_02267</name>
</gene>
<dbReference type="EMBL" id="LUCM01006640">
    <property type="protein sequence ID" value="KAA0190978.1"/>
    <property type="molecule type" value="Genomic_DNA"/>
</dbReference>
<dbReference type="PANTHER" id="PTHR10270:SF161">
    <property type="entry name" value="SEX-DETERMINING REGION Y PROTEIN"/>
    <property type="match status" value="1"/>
</dbReference>
<keyword evidence="8" id="KW-0010">Activator</keyword>
<reference evidence="15" key="1">
    <citation type="submission" date="2019-05" db="EMBL/GenBank/DDBJ databases">
        <title>Annotation for the trematode Fasciolopsis buski.</title>
        <authorList>
            <person name="Choi Y.-J."/>
        </authorList>
    </citation>
    <scope>NUCLEOTIDE SEQUENCE</scope>
    <source>
        <strain evidence="15">HT</strain>
        <tissue evidence="15">Whole worm</tissue>
    </source>
</reference>
<comment type="similarity">
    <text evidence="2">Belongs to the SRY family.</text>
</comment>
<evidence type="ECO:0000256" key="11">
    <source>
        <dbReference type="ARBA" id="ARBA00032498"/>
    </source>
</evidence>
<keyword evidence="16" id="KW-1185">Reference proteome</keyword>
<comment type="caution">
    <text evidence="15">The sequence shown here is derived from an EMBL/GenBank/DDBJ whole genome shotgun (WGS) entry which is preliminary data.</text>
</comment>
<comment type="function">
    <text evidence="12">Transcriptional regulator that controls a genetic switch in male development. It is necessary and sufficient for initiating male sex determination by directing the development of supporting cell precursors (pre-Sertoli cells) as Sertoli rather than granulosa cells. Involved in different aspects of gene regulation including promoter activation or repression. Binds to the DNA consensus sequence 5'-[AT]AACAA[AT]-3'. SRY HMG box recognizes DNA by partial intercalation in the minor groove and promotes DNA bending. Also involved in pre-mRNA splicing. In male adult brain involved in the maintenance of motor functions of dopaminergic neurons.</text>
</comment>
<dbReference type="PROSITE" id="PS50118">
    <property type="entry name" value="HMG_BOX_2"/>
    <property type="match status" value="1"/>
</dbReference>
<dbReference type="InterPro" id="IPR050140">
    <property type="entry name" value="SRY-related_HMG-box_TF-like"/>
</dbReference>
<dbReference type="GO" id="GO:0007548">
    <property type="term" value="P:sex differentiation"/>
    <property type="evidence" value="ECO:0007669"/>
    <property type="project" value="UniProtKB-KW"/>
</dbReference>
<evidence type="ECO:0000259" key="14">
    <source>
        <dbReference type="PROSITE" id="PS50118"/>
    </source>
</evidence>
<sequence>MSGNTILLLSNDYSKVTLPPVQEVLNPCTGPSASVCTPGTTLGLTIPQFSPGIHDTCANEYPMVGTTGGPNERIKRPMNAFMVWSRSQRKRLALENPKLHNSEISKQLGSMWKALTDFDKSPFVEEANRLRDCHMRCYPDYKYRPRRRQHSNKGRVKPPRQPPRLRIRRAPLIPHQPLTLSLSVPQVPPGILSTPSQNARSITPLAPTLSSILDMTRNPIGTPLRTVLPSIVLDCTANQPILQGLDILENQPSANRTATSPTMSTTKSIISAQTSIKNRTQPDSQGITDWTIVSQDESQLIPTSSISPIEMPIHLPRVWSPVNLPIDHFSNPNIRSDDLIKSEVSIQPVVTRWSPISITFRSISPKIDEPNVLDLHNIL</sequence>
<dbReference type="AlphaFoldDB" id="A0A8E0RRW0"/>
<proteinExistence type="inferred from homology"/>
<dbReference type="Pfam" id="PF00505">
    <property type="entry name" value="HMG_box"/>
    <property type="match status" value="1"/>
</dbReference>
<dbReference type="CDD" id="cd22028">
    <property type="entry name" value="HMG-box_SoxA_SoxB_SoxG"/>
    <property type="match status" value="1"/>
</dbReference>
<evidence type="ECO:0000256" key="9">
    <source>
        <dbReference type="ARBA" id="ARBA00023163"/>
    </source>
</evidence>
<evidence type="ECO:0000256" key="12">
    <source>
        <dbReference type="ARBA" id="ARBA00045821"/>
    </source>
</evidence>
<feature type="DNA-binding region" description="HMG box" evidence="13">
    <location>
        <begin position="74"/>
        <end position="142"/>
    </location>
</feature>
<keyword evidence="9" id="KW-0804">Transcription</keyword>
<evidence type="ECO:0000256" key="7">
    <source>
        <dbReference type="ARBA" id="ARBA00023125"/>
    </source>
</evidence>
<keyword evidence="10 13" id="KW-0539">Nucleus</keyword>
<comment type="subcellular location">
    <subcellularLocation>
        <location evidence="1">Nucleus speckle</location>
    </subcellularLocation>
</comment>
<dbReference type="OrthoDB" id="6247875at2759"/>
<evidence type="ECO:0000256" key="5">
    <source>
        <dbReference type="ARBA" id="ARBA00022860"/>
    </source>
</evidence>
<evidence type="ECO:0000256" key="4">
    <source>
        <dbReference type="ARBA" id="ARBA00022782"/>
    </source>
</evidence>
<protein>
    <recommendedName>
        <fullName evidence="3">Sex-determining region Y protein</fullName>
    </recommendedName>
    <alternativeName>
        <fullName evidence="11">Testis-determining factor</fullName>
    </alternativeName>
</protein>
<dbReference type="GO" id="GO:0005516">
    <property type="term" value="F:calmodulin binding"/>
    <property type="evidence" value="ECO:0007669"/>
    <property type="project" value="UniProtKB-KW"/>
</dbReference>
<evidence type="ECO:0000256" key="2">
    <source>
        <dbReference type="ARBA" id="ARBA00005998"/>
    </source>
</evidence>
<dbReference type="PANTHER" id="PTHR10270">
    <property type="entry name" value="SOX TRANSCRIPTION FACTOR"/>
    <property type="match status" value="1"/>
</dbReference>
<evidence type="ECO:0000313" key="16">
    <source>
        <dbReference type="Proteomes" id="UP000728185"/>
    </source>
</evidence>
<dbReference type="SMART" id="SM00398">
    <property type="entry name" value="HMG"/>
    <property type="match status" value="1"/>
</dbReference>
<keyword evidence="7 13" id="KW-0238">DNA-binding</keyword>
<evidence type="ECO:0000256" key="3">
    <source>
        <dbReference type="ARBA" id="ARBA00019052"/>
    </source>
</evidence>
<dbReference type="FunFam" id="1.10.30.10:FF:000002">
    <property type="entry name" value="transcription factor Sox-2"/>
    <property type="match status" value="1"/>
</dbReference>
<dbReference type="SUPFAM" id="SSF47095">
    <property type="entry name" value="HMG-box"/>
    <property type="match status" value="1"/>
</dbReference>
<evidence type="ECO:0000256" key="8">
    <source>
        <dbReference type="ARBA" id="ARBA00023159"/>
    </source>
</evidence>
<evidence type="ECO:0000313" key="15">
    <source>
        <dbReference type="EMBL" id="KAA0190978.1"/>
    </source>
</evidence>
<dbReference type="GO" id="GO:0000978">
    <property type="term" value="F:RNA polymerase II cis-regulatory region sequence-specific DNA binding"/>
    <property type="evidence" value="ECO:0007669"/>
    <property type="project" value="TreeGrafter"/>
</dbReference>
<dbReference type="Proteomes" id="UP000728185">
    <property type="component" value="Unassembled WGS sequence"/>
</dbReference>
<name>A0A8E0RRW0_9TREM</name>